<organism evidence="2 3">
    <name type="scientific">Periconia digitata</name>
    <dbReference type="NCBI Taxonomy" id="1303443"/>
    <lineage>
        <taxon>Eukaryota</taxon>
        <taxon>Fungi</taxon>
        <taxon>Dikarya</taxon>
        <taxon>Ascomycota</taxon>
        <taxon>Pezizomycotina</taxon>
        <taxon>Dothideomycetes</taxon>
        <taxon>Pleosporomycetidae</taxon>
        <taxon>Pleosporales</taxon>
        <taxon>Massarineae</taxon>
        <taxon>Periconiaceae</taxon>
        <taxon>Periconia</taxon>
    </lineage>
</organism>
<accession>A0A9W4UDM4</accession>
<name>A0A9W4UDM4_9PLEO</name>
<evidence type="ECO:0000313" key="3">
    <source>
        <dbReference type="Proteomes" id="UP001152607"/>
    </source>
</evidence>
<comment type="caution">
    <text evidence="2">The sequence shown here is derived from an EMBL/GenBank/DDBJ whole genome shotgun (WGS) entry which is preliminary data.</text>
</comment>
<sequence length="68" mass="7496">MAARPAKGERLKRPLPRPSPRPRELCSLDDCQYLFVKSHRCTPCRVRTSSSSPSPPHARQPASGACVP</sequence>
<feature type="compositionally biased region" description="Basic and acidic residues" evidence="1">
    <location>
        <begin position="1"/>
        <end position="12"/>
    </location>
</feature>
<protein>
    <submittedName>
        <fullName evidence="2">Uncharacterized protein</fullName>
    </submittedName>
</protein>
<gene>
    <name evidence="2" type="ORF">PDIGIT_LOCUS6123</name>
</gene>
<evidence type="ECO:0000313" key="2">
    <source>
        <dbReference type="EMBL" id="CAI6333087.1"/>
    </source>
</evidence>
<dbReference type="Proteomes" id="UP001152607">
    <property type="component" value="Unassembled WGS sequence"/>
</dbReference>
<feature type="region of interest" description="Disordered" evidence="1">
    <location>
        <begin position="44"/>
        <end position="68"/>
    </location>
</feature>
<dbReference type="EMBL" id="CAOQHR010000004">
    <property type="protein sequence ID" value="CAI6333087.1"/>
    <property type="molecule type" value="Genomic_DNA"/>
</dbReference>
<dbReference type="AlphaFoldDB" id="A0A9W4UDM4"/>
<keyword evidence="3" id="KW-1185">Reference proteome</keyword>
<feature type="region of interest" description="Disordered" evidence="1">
    <location>
        <begin position="1"/>
        <end position="22"/>
    </location>
</feature>
<proteinExistence type="predicted"/>
<evidence type="ECO:0000256" key="1">
    <source>
        <dbReference type="SAM" id="MobiDB-lite"/>
    </source>
</evidence>
<reference evidence="2" key="1">
    <citation type="submission" date="2023-01" db="EMBL/GenBank/DDBJ databases">
        <authorList>
            <person name="Van Ghelder C."/>
            <person name="Rancurel C."/>
        </authorList>
    </citation>
    <scope>NUCLEOTIDE SEQUENCE</scope>
    <source>
        <strain evidence="2">CNCM I-4278</strain>
    </source>
</reference>